<accession>A0ABW4HBZ3</accession>
<proteinExistence type="predicted"/>
<sequence>MYFLEINKKHIDFLGAIRDWENVKVAFDSESVWVKDFHSEQLNAIEIQQIPFHVIYELKENLLFKRGSLLPVKKLPSGLLWSPIMRAVPVTLPKFNHNYFGIDQKLELRLKPSEIENEAYALLTNYDDLKDYIETAPDFRLKPLQWVIVKKNILIIGKPMLPIKGKTFWLKNDFLLPSGYDFEHSILAKTIQENLNPFGEDLIVWNTDNSCFKITKESLKPLSISSFRLTFS</sequence>
<evidence type="ECO:0000313" key="3">
    <source>
        <dbReference type="Proteomes" id="UP001597138"/>
    </source>
</evidence>
<keyword evidence="3" id="KW-1185">Reference proteome</keyword>
<dbReference type="Proteomes" id="UP001597138">
    <property type="component" value="Unassembled WGS sequence"/>
</dbReference>
<dbReference type="Pfam" id="PF19918">
    <property type="entry name" value="bpX2"/>
    <property type="match status" value="1"/>
</dbReference>
<dbReference type="RefSeq" id="WP_379817036.1">
    <property type="nucleotide sequence ID" value="NZ_JBHUDZ010000007.1"/>
</dbReference>
<organism evidence="2 3">
    <name type="scientific">Flavobacterium artemisiae</name>
    <dbReference type="NCBI Taxonomy" id="2126556"/>
    <lineage>
        <taxon>Bacteria</taxon>
        <taxon>Pseudomonadati</taxon>
        <taxon>Bacteroidota</taxon>
        <taxon>Flavobacteriia</taxon>
        <taxon>Flavobacteriales</taxon>
        <taxon>Flavobacteriaceae</taxon>
        <taxon>Flavobacterium</taxon>
    </lineage>
</organism>
<evidence type="ECO:0000313" key="2">
    <source>
        <dbReference type="EMBL" id="MFD1602482.1"/>
    </source>
</evidence>
<dbReference type="InterPro" id="IPR045552">
    <property type="entry name" value="bpX2"/>
</dbReference>
<name>A0ABW4HBZ3_9FLAO</name>
<protein>
    <recommendedName>
        <fullName evidence="1">MoxR-vWA-beta-propeller ternary system domain-containing protein</fullName>
    </recommendedName>
</protein>
<gene>
    <name evidence="2" type="ORF">ACFSC2_06980</name>
</gene>
<reference evidence="3" key="1">
    <citation type="journal article" date="2019" name="Int. J. Syst. Evol. Microbiol.">
        <title>The Global Catalogue of Microorganisms (GCM) 10K type strain sequencing project: providing services to taxonomists for standard genome sequencing and annotation.</title>
        <authorList>
            <consortium name="The Broad Institute Genomics Platform"/>
            <consortium name="The Broad Institute Genome Sequencing Center for Infectious Disease"/>
            <person name="Wu L."/>
            <person name="Ma J."/>
        </authorList>
    </citation>
    <scope>NUCLEOTIDE SEQUENCE [LARGE SCALE GENOMIC DNA]</scope>
    <source>
        <strain evidence="3">CCUG 70865</strain>
    </source>
</reference>
<comment type="caution">
    <text evidence="2">The sequence shown here is derived from an EMBL/GenBank/DDBJ whole genome shotgun (WGS) entry which is preliminary data.</text>
</comment>
<feature type="domain" description="MoxR-vWA-beta-propeller ternary system" evidence="1">
    <location>
        <begin position="4"/>
        <end position="229"/>
    </location>
</feature>
<evidence type="ECO:0000259" key="1">
    <source>
        <dbReference type="Pfam" id="PF19918"/>
    </source>
</evidence>
<dbReference type="EMBL" id="JBHUDZ010000007">
    <property type="protein sequence ID" value="MFD1602482.1"/>
    <property type="molecule type" value="Genomic_DNA"/>
</dbReference>